<proteinExistence type="predicted"/>
<gene>
    <name evidence="1" type="ORF">SH601_00165</name>
</gene>
<sequence length="532" mass="59468">MHKKMGGSYRFTLLSKMIIFICLLMVIMLVFLGMYTNTKYSTTITEQTGQRALNVAQSVSQMPEIKEAFHTESPSKIIQPIAEAIRKETGAEFIVIGNKEGIRFSHPHEERVGEIMVGDDNERALQQGESYYSEATGTLGPSIRGKTPVFSTNGTIIGVVSVGFLLDDVDMTIGSYVNEIWYFILLCIVIGVIGATLISLHVKKSIFGLEPDEIGQLYQEREAILQSIHEAIIAVNCDGYVTMINQEAKKVVKLNGLDIGYHIDDFSLHIPLIEVLKTGKSQFNEEFRIGQDSFIVNSVPVYHKNRLIGAVSTFRSRTEIEQLAEELSKVQQYAEALRVQTHEFSNKLNTISGLLQLDQTNEAIDYINKESKKQQESIHFFIHRISDSYVSAVLLGKMNRAHELGIQMTIQENSELRLQLTEEQREGFITIVGNMLENAFDALQDSDNNKQVSIFFTDIGEEILFEIDDSGPGIAKVDEQQIFTKGYTTKAGTHQGIGLVLVRQTIEQLDGSLSLETSELGGACFIVSFPKK</sequence>
<keyword evidence="2" id="KW-1185">Reference proteome</keyword>
<keyword evidence="1" id="KW-0418">Kinase</keyword>
<dbReference type="EMBL" id="JAWZSR010000001">
    <property type="protein sequence ID" value="MDX8044386.1"/>
    <property type="molecule type" value="Genomic_DNA"/>
</dbReference>
<evidence type="ECO:0000313" key="2">
    <source>
        <dbReference type="Proteomes" id="UP001277972"/>
    </source>
</evidence>
<protein>
    <submittedName>
        <fullName evidence="1">Sensor histidine kinase</fullName>
        <ecNumber evidence="1">2.7.13.3</ecNumber>
    </submittedName>
</protein>
<accession>A0ACC6M0E5</accession>
<dbReference type="Proteomes" id="UP001277972">
    <property type="component" value="Unassembled WGS sequence"/>
</dbReference>
<keyword evidence="1" id="KW-0808">Transferase</keyword>
<comment type="caution">
    <text evidence="1">The sequence shown here is derived from an EMBL/GenBank/DDBJ whole genome shotgun (WGS) entry which is preliminary data.</text>
</comment>
<organism evidence="1 2">
    <name type="scientific">Gracilibacillus pellucidus</name>
    <dbReference type="NCBI Taxonomy" id="3095368"/>
    <lineage>
        <taxon>Bacteria</taxon>
        <taxon>Bacillati</taxon>
        <taxon>Bacillota</taxon>
        <taxon>Bacilli</taxon>
        <taxon>Bacillales</taxon>
        <taxon>Bacillaceae</taxon>
        <taxon>Gracilibacillus</taxon>
    </lineage>
</organism>
<reference evidence="1" key="1">
    <citation type="submission" date="2023-11" db="EMBL/GenBank/DDBJ databases">
        <title>Gracilibacillus pellucida a moderately halophilic bacterium isolated from saline soil in Xinjiang province.</title>
        <authorList>
            <person name="Zhang Z."/>
            <person name="Tan F."/>
            <person name="Wang Y."/>
            <person name="Xia M."/>
        </authorList>
    </citation>
    <scope>NUCLEOTIDE SEQUENCE</scope>
    <source>
        <strain evidence="1">S3-1-1</strain>
    </source>
</reference>
<evidence type="ECO:0000313" key="1">
    <source>
        <dbReference type="EMBL" id="MDX8044386.1"/>
    </source>
</evidence>
<name>A0ACC6M0E5_9BACI</name>
<dbReference type="EC" id="2.7.13.3" evidence="1"/>